<organism evidence="2 3">
    <name type="scientific">Larinioides sclopetarius</name>
    <dbReference type="NCBI Taxonomy" id="280406"/>
    <lineage>
        <taxon>Eukaryota</taxon>
        <taxon>Metazoa</taxon>
        <taxon>Ecdysozoa</taxon>
        <taxon>Arthropoda</taxon>
        <taxon>Chelicerata</taxon>
        <taxon>Arachnida</taxon>
        <taxon>Araneae</taxon>
        <taxon>Araneomorphae</taxon>
        <taxon>Entelegynae</taxon>
        <taxon>Araneoidea</taxon>
        <taxon>Araneidae</taxon>
        <taxon>Larinioides</taxon>
    </lineage>
</organism>
<reference evidence="2 3" key="1">
    <citation type="submission" date="2024-04" db="EMBL/GenBank/DDBJ databases">
        <authorList>
            <person name="Rising A."/>
            <person name="Reimegard J."/>
            <person name="Sonavane S."/>
            <person name="Akerstrom W."/>
            <person name="Nylinder S."/>
            <person name="Hedman E."/>
            <person name="Kallberg Y."/>
        </authorList>
    </citation>
    <scope>NUCLEOTIDE SEQUENCE [LARGE SCALE GENOMIC DNA]</scope>
</reference>
<evidence type="ECO:0000313" key="3">
    <source>
        <dbReference type="Proteomes" id="UP001497382"/>
    </source>
</evidence>
<comment type="caution">
    <text evidence="2">The sequence shown here is derived from an EMBL/GenBank/DDBJ whole genome shotgun (WGS) entry which is preliminary data.</text>
</comment>
<accession>A0AAV1ZQN7</accession>
<protein>
    <submittedName>
        <fullName evidence="2">Uncharacterized protein</fullName>
    </submittedName>
</protein>
<keyword evidence="3" id="KW-1185">Reference proteome</keyword>
<sequence>MAKVPEDLIRERQFFKRKIKALASEYNAKVTHDFSRYIYVGAEINCKLVLEEAVDLITTCAGYEAHRAVLYKNAFATNIYVRFADQRCAVAAAGRLLQQEGYCVDMVNAMLLSWYLEEMLKGKFPWTLAIVSIEGRHEVPNPLSQDELQSMLMQFGDPKISTYQNGNQIEHVQVLFSSMSEALGASIAHGRWFEGNASPRFYYNIQIMGSEKEATLLRSIQTKKLEDQEIEAFEMDYFVQKMEIKTSCREEFYCPNYFTPAASQDFRSPPRTREFKRQFSRGRGNGARGKNPNPQWQNENRNARRLSNHASQTLSYQEFQKNASRTFQNRVNLQA</sequence>
<feature type="region of interest" description="Disordered" evidence="1">
    <location>
        <begin position="265"/>
        <end position="299"/>
    </location>
</feature>
<dbReference type="EMBL" id="CAXIEN010000070">
    <property type="protein sequence ID" value="CAL1273729.1"/>
    <property type="molecule type" value="Genomic_DNA"/>
</dbReference>
<evidence type="ECO:0000313" key="2">
    <source>
        <dbReference type="EMBL" id="CAL1273729.1"/>
    </source>
</evidence>
<name>A0AAV1ZQN7_9ARAC</name>
<gene>
    <name evidence="2" type="ORF">LARSCL_LOCUS7056</name>
</gene>
<dbReference type="Proteomes" id="UP001497382">
    <property type="component" value="Unassembled WGS sequence"/>
</dbReference>
<evidence type="ECO:0000256" key="1">
    <source>
        <dbReference type="SAM" id="MobiDB-lite"/>
    </source>
</evidence>
<proteinExistence type="predicted"/>
<dbReference type="AlphaFoldDB" id="A0AAV1ZQN7"/>